<proteinExistence type="predicted"/>
<dbReference type="GO" id="GO:0008168">
    <property type="term" value="F:methyltransferase activity"/>
    <property type="evidence" value="ECO:0007669"/>
    <property type="project" value="UniProtKB-KW"/>
</dbReference>
<dbReference type="STRING" id="1413210.U472_15445"/>
<feature type="domain" description="Methyltransferase" evidence="2">
    <location>
        <begin position="71"/>
        <end position="165"/>
    </location>
</feature>
<evidence type="ECO:0000313" key="3">
    <source>
        <dbReference type="EMBL" id="SNY40860.1"/>
    </source>
</evidence>
<keyword evidence="3" id="KW-0489">Methyltransferase</keyword>
<accession>A0A285HYS0</accession>
<evidence type="ECO:0000313" key="4">
    <source>
        <dbReference type="Proteomes" id="UP000219573"/>
    </source>
</evidence>
<dbReference type="PANTHER" id="PTHR43861">
    <property type="entry name" value="TRANS-ACONITATE 2-METHYLTRANSFERASE-RELATED"/>
    <property type="match status" value="1"/>
</dbReference>
<keyword evidence="1 3" id="KW-0808">Transferase</keyword>
<evidence type="ECO:0000256" key="1">
    <source>
        <dbReference type="ARBA" id="ARBA00022679"/>
    </source>
</evidence>
<dbReference type="RefSeq" id="WP_097019011.1">
    <property type="nucleotide sequence ID" value="NZ_OBDZ01000027.1"/>
</dbReference>
<sequence length="278" mass="32245">MNLNKLINLSQKPKLFERSETVFWDDPHISKKMLEAHLNPDLEGASRKFATIDASVKWLDEDIFPNKDIKILDLGCGPGLYTSRLAKLGYSITGIDYSQRSINYAKEKAEEENLDIEYIYQNYLTIDYEEEFDVIMLIYCDFGALTNEERDLLLKKIYQALKAGGIFITDVFSDKNKGNSDLGRHWELTDDGFWNKKPHLALTETFLYSEDDTFLNQTLVMTEDKEISVYRLFNHCYTKATITDVLNEFDFKDHSYYSDVTGKDYSEESKTLAVVTKK</sequence>
<dbReference type="AlphaFoldDB" id="A0A285HYS0"/>
<keyword evidence="4" id="KW-1185">Reference proteome</keyword>
<dbReference type="SUPFAM" id="SSF53335">
    <property type="entry name" value="S-adenosyl-L-methionine-dependent methyltransferases"/>
    <property type="match status" value="1"/>
</dbReference>
<organism evidence="3 4">
    <name type="scientific">Orenia metallireducens</name>
    <dbReference type="NCBI Taxonomy" id="1413210"/>
    <lineage>
        <taxon>Bacteria</taxon>
        <taxon>Bacillati</taxon>
        <taxon>Bacillota</taxon>
        <taxon>Clostridia</taxon>
        <taxon>Halanaerobiales</taxon>
        <taxon>Halobacteroidaceae</taxon>
        <taxon>Orenia</taxon>
    </lineage>
</organism>
<dbReference type="Pfam" id="PF13649">
    <property type="entry name" value="Methyltransf_25"/>
    <property type="match status" value="1"/>
</dbReference>
<dbReference type="Gene3D" id="2.20.25.110">
    <property type="entry name" value="S-adenosyl-L-methionine-dependent methyltransferases"/>
    <property type="match status" value="1"/>
</dbReference>
<dbReference type="Proteomes" id="UP000219573">
    <property type="component" value="Unassembled WGS sequence"/>
</dbReference>
<dbReference type="Gene3D" id="3.40.50.150">
    <property type="entry name" value="Vaccinia Virus protein VP39"/>
    <property type="match status" value="1"/>
</dbReference>
<dbReference type="OrthoDB" id="5522265at2"/>
<name>A0A285HYS0_9FIRM</name>
<dbReference type="InterPro" id="IPR041698">
    <property type="entry name" value="Methyltransf_25"/>
</dbReference>
<dbReference type="GO" id="GO:0032259">
    <property type="term" value="P:methylation"/>
    <property type="evidence" value="ECO:0007669"/>
    <property type="project" value="UniProtKB-KW"/>
</dbReference>
<gene>
    <name evidence="3" type="ORF">SAMN06265827_12754</name>
</gene>
<protein>
    <submittedName>
        <fullName evidence="3">Methyltransferase domain-containing protein</fullName>
    </submittedName>
</protein>
<dbReference type="InterPro" id="IPR029063">
    <property type="entry name" value="SAM-dependent_MTases_sf"/>
</dbReference>
<reference evidence="4" key="1">
    <citation type="submission" date="2017-09" db="EMBL/GenBank/DDBJ databases">
        <authorList>
            <person name="Varghese N."/>
            <person name="Submissions S."/>
        </authorList>
    </citation>
    <scope>NUCLEOTIDE SEQUENCE [LARGE SCALE GENOMIC DNA]</scope>
    <source>
        <strain evidence="4">MSL47</strain>
    </source>
</reference>
<dbReference type="CDD" id="cd02440">
    <property type="entry name" value="AdoMet_MTases"/>
    <property type="match status" value="1"/>
</dbReference>
<evidence type="ECO:0000259" key="2">
    <source>
        <dbReference type="Pfam" id="PF13649"/>
    </source>
</evidence>
<dbReference type="EMBL" id="OBDZ01000027">
    <property type="protein sequence ID" value="SNY40860.1"/>
    <property type="molecule type" value="Genomic_DNA"/>
</dbReference>